<dbReference type="Pfam" id="PF00126">
    <property type="entry name" value="HTH_1"/>
    <property type="match status" value="1"/>
</dbReference>
<keyword evidence="4" id="KW-0804">Transcription</keyword>
<dbReference type="SUPFAM" id="SSF53850">
    <property type="entry name" value="Periplasmic binding protein-like II"/>
    <property type="match status" value="1"/>
</dbReference>
<comment type="caution">
    <text evidence="6">The sequence shown here is derived from an EMBL/GenBank/DDBJ whole genome shotgun (WGS) entry which is preliminary data.</text>
</comment>
<keyword evidence="3 6" id="KW-0238">DNA-binding</keyword>
<comment type="similarity">
    <text evidence="1">Belongs to the LysR transcriptional regulatory family.</text>
</comment>
<organism evidence="6 7">
    <name type="scientific">Paracidovorax wautersii</name>
    <dbReference type="NCBI Taxonomy" id="1177982"/>
    <lineage>
        <taxon>Bacteria</taxon>
        <taxon>Pseudomonadati</taxon>
        <taxon>Pseudomonadota</taxon>
        <taxon>Betaproteobacteria</taxon>
        <taxon>Burkholderiales</taxon>
        <taxon>Comamonadaceae</taxon>
        <taxon>Paracidovorax</taxon>
    </lineage>
</organism>
<dbReference type="InterPro" id="IPR050950">
    <property type="entry name" value="HTH-type_LysR_regulators"/>
</dbReference>
<dbReference type="EMBL" id="JAVIZX010000001">
    <property type="protein sequence ID" value="MDR6213513.1"/>
    <property type="molecule type" value="Genomic_DNA"/>
</dbReference>
<dbReference type="InterPro" id="IPR036388">
    <property type="entry name" value="WH-like_DNA-bd_sf"/>
</dbReference>
<evidence type="ECO:0000313" key="6">
    <source>
        <dbReference type="EMBL" id="MDR6213513.1"/>
    </source>
</evidence>
<dbReference type="Gene3D" id="3.40.190.10">
    <property type="entry name" value="Periplasmic binding protein-like II"/>
    <property type="match status" value="2"/>
</dbReference>
<dbReference type="CDD" id="cd05466">
    <property type="entry name" value="PBP2_LTTR_substrate"/>
    <property type="match status" value="1"/>
</dbReference>
<evidence type="ECO:0000256" key="2">
    <source>
        <dbReference type="ARBA" id="ARBA00023015"/>
    </source>
</evidence>
<dbReference type="Proteomes" id="UP001267710">
    <property type="component" value="Unassembled WGS sequence"/>
</dbReference>
<name>A0ABU1I8F6_9BURK</name>
<gene>
    <name evidence="6" type="ORF">QE399_001202</name>
</gene>
<dbReference type="Gene3D" id="1.10.10.10">
    <property type="entry name" value="Winged helix-like DNA-binding domain superfamily/Winged helix DNA-binding domain"/>
    <property type="match status" value="1"/>
</dbReference>
<dbReference type="GO" id="GO:0003677">
    <property type="term" value="F:DNA binding"/>
    <property type="evidence" value="ECO:0007669"/>
    <property type="project" value="UniProtKB-KW"/>
</dbReference>
<evidence type="ECO:0000256" key="4">
    <source>
        <dbReference type="ARBA" id="ARBA00023163"/>
    </source>
</evidence>
<dbReference type="InterPro" id="IPR005119">
    <property type="entry name" value="LysR_subst-bd"/>
</dbReference>
<evidence type="ECO:0000313" key="7">
    <source>
        <dbReference type="Proteomes" id="UP001267710"/>
    </source>
</evidence>
<dbReference type="RefSeq" id="WP_309827053.1">
    <property type="nucleotide sequence ID" value="NZ_JAVIZX010000001.1"/>
</dbReference>
<evidence type="ECO:0000256" key="3">
    <source>
        <dbReference type="ARBA" id="ARBA00023125"/>
    </source>
</evidence>
<keyword evidence="7" id="KW-1185">Reference proteome</keyword>
<dbReference type="PRINTS" id="PR00039">
    <property type="entry name" value="HTHLYSR"/>
</dbReference>
<evidence type="ECO:0000259" key="5">
    <source>
        <dbReference type="PROSITE" id="PS50931"/>
    </source>
</evidence>
<dbReference type="Pfam" id="PF03466">
    <property type="entry name" value="LysR_substrate"/>
    <property type="match status" value="1"/>
</dbReference>
<accession>A0ABU1I8F6</accession>
<dbReference type="InterPro" id="IPR000847">
    <property type="entry name" value="LysR_HTH_N"/>
</dbReference>
<keyword evidence="2" id="KW-0805">Transcription regulation</keyword>
<protein>
    <submittedName>
        <fullName evidence="6">DNA-binding transcriptional LysR family regulator</fullName>
    </submittedName>
</protein>
<dbReference type="SUPFAM" id="SSF46785">
    <property type="entry name" value="Winged helix' DNA-binding domain"/>
    <property type="match status" value="1"/>
</dbReference>
<dbReference type="PANTHER" id="PTHR30419">
    <property type="entry name" value="HTH-TYPE TRANSCRIPTIONAL REGULATOR YBHD"/>
    <property type="match status" value="1"/>
</dbReference>
<sequence length="307" mass="32592">MQRIKFSLPSELPLEPLRAFDLVAREGTFSAAAERLGLTQPAVSLQVRQLERRLGVRLLERVGRSVRPTAAGAELLQHVPAIAAALEAALRAVGTHASEVAGRVRLCTGLTTCLYLLPPVLHRLRTAHPRLEVVVSTGNTEHCLRGVEHNTLDLALVTLPVASRALSVVEVLQDELVAVGRVGGTPALPARCTPRAVAALPLLAFDATATTRQIADAWLRRGGAVPRPQMEFDSVEAIKAMVGAGLGVGLLPRMAVSGPGAAAELEVRPLTPRLHRRMGLVLRNDKPLGRALQAVVQAIAEAGRAAE</sequence>
<evidence type="ECO:0000256" key="1">
    <source>
        <dbReference type="ARBA" id="ARBA00009437"/>
    </source>
</evidence>
<proteinExistence type="inferred from homology"/>
<feature type="domain" description="HTH lysR-type" evidence="5">
    <location>
        <begin position="12"/>
        <end position="69"/>
    </location>
</feature>
<dbReference type="PROSITE" id="PS50931">
    <property type="entry name" value="HTH_LYSR"/>
    <property type="match status" value="1"/>
</dbReference>
<reference evidence="6 7" key="1">
    <citation type="submission" date="2023-08" db="EMBL/GenBank/DDBJ databases">
        <title>Functional and genomic diversity of the sorghum phyllosphere microbiome.</title>
        <authorList>
            <person name="Shade A."/>
        </authorList>
    </citation>
    <scope>NUCLEOTIDE SEQUENCE [LARGE SCALE GENOMIC DNA]</scope>
    <source>
        <strain evidence="6 7">SORGH_AS_0335</strain>
    </source>
</reference>
<dbReference type="InterPro" id="IPR036390">
    <property type="entry name" value="WH_DNA-bd_sf"/>
</dbReference>